<name>V9HMP6_9NEIS</name>
<protein>
    <recommendedName>
        <fullName evidence="3">D12 class N6 adenine-specific DNA methyltransferase</fullName>
    </recommendedName>
</protein>
<dbReference type="SUPFAM" id="SSF53335">
    <property type="entry name" value="S-adenosyl-L-methionine-dependent methyltransferases"/>
    <property type="match status" value="1"/>
</dbReference>
<proteinExistence type="predicted"/>
<dbReference type="REBASE" id="42840">
    <property type="entry name" value="M.Smu29453ORF737P"/>
</dbReference>
<dbReference type="InterPro" id="IPR029063">
    <property type="entry name" value="SAM-dependent_MTases_sf"/>
</dbReference>
<reference evidence="1 2" key="2">
    <citation type="submission" date="2011-10" db="EMBL/GenBank/DDBJ databases">
        <title>The Genome Sequence of Simonsiella muelleri ATCC 29453.</title>
        <authorList>
            <consortium name="The Broad Institute Genome Sequencing Platform"/>
            <consortium name="The Broad Institute Genome Sequencing Center for Infectious Disease"/>
            <person name="Earl A."/>
            <person name="Ward D."/>
            <person name="Feldgarden M."/>
            <person name="Gevers D."/>
            <person name="Izard J."/>
            <person name="Baranova O.V."/>
            <person name="Blanton J.M."/>
            <person name="Tanner A.C."/>
            <person name="Dewhirst F."/>
            <person name="Young S.K."/>
            <person name="Zeng Q."/>
            <person name="Gargeya S."/>
            <person name="Fitzgerald M."/>
            <person name="Haas B."/>
            <person name="Abouelleil A."/>
            <person name="Alvarado L."/>
            <person name="Arachchi H.M."/>
            <person name="Berlin A."/>
            <person name="Brown A."/>
            <person name="Chapman S.B."/>
            <person name="Chen Z."/>
            <person name="Dunbar C."/>
            <person name="Freedman E."/>
            <person name="Gearin G."/>
            <person name="Goldberg J."/>
            <person name="Griggs A."/>
            <person name="Gujja S."/>
            <person name="Heiman D."/>
            <person name="Howarth C."/>
            <person name="Larson L."/>
            <person name="Lui A."/>
            <person name="MacDonald P.J.P."/>
            <person name="Montmayeur A."/>
            <person name="Murphy C."/>
            <person name="Neiman D."/>
            <person name="Pearson M."/>
            <person name="Priest M."/>
            <person name="Roberts A."/>
            <person name="Saif S."/>
            <person name="Shea T."/>
            <person name="Shenoy N."/>
            <person name="Sisk P."/>
            <person name="Stolte C."/>
            <person name="Sykes S."/>
            <person name="Wortman J."/>
            <person name="Nusbaum C."/>
            <person name="Birren B."/>
        </authorList>
    </citation>
    <scope>NUCLEOTIDE SEQUENCE [LARGE SCALE GENOMIC DNA]</scope>
    <source>
        <strain evidence="1 2">ATCC 29453</strain>
    </source>
</reference>
<accession>V9HMP6</accession>
<reference evidence="1 2" key="1">
    <citation type="submission" date="2010-03" db="EMBL/GenBank/DDBJ databases">
        <authorList>
            <consortium name="The Broad Institute Genome Sequencing Platform"/>
            <person name="Ward D."/>
            <person name="Earl A."/>
            <person name="Feldgarden M."/>
            <person name="Gevers D."/>
            <person name="Young S."/>
            <person name="Zeng Q."/>
            <person name="Koehrsen M."/>
            <person name="Alvarado L."/>
            <person name="Berlin A.M."/>
            <person name="Borenstein D."/>
            <person name="Chapman S.B."/>
            <person name="Chen Z."/>
            <person name="Engels R."/>
            <person name="Freedman E."/>
            <person name="Gellesch M."/>
            <person name="Goldberg J."/>
            <person name="Griggs A."/>
            <person name="Gujja S."/>
            <person name="Heilman E.R."/>
            <person name="Heiman D.I."/>
            <person name="Hepburn T.A."/>
            <person name="Howarth C."/>
            <person name="Jen D."/>
            <person name="Larson L."/>
            <person name="Mehta T."/>
            <person name="Park D."/>
            <person name="Pearson M."/>
            <person name="Richards J."/>
            <person name="Roberts A."/>
            <person name="Saif S."/>
            <person name="Shea T.D."/>
            <person name="Shenoy N."/>
            <person name="Sisk P."/>
            <person name="Stolte C."/>
            <person name="Sykes S.N."/>
            <person name="Walk T."/>
            <person name="White J."/>
            <person name="Yandava C."/>
            <person name="Izard J."/>
            <person name="Baranova O.V."/>
            <person name="Blanton J.M."/>
            <person name="Tanner A.C."/>
            <person name="Dewhirst F."/>
            <person name="Haas B."/>
            <person name="Nusbaum C."/>
            <person name="Birren B."/>
        </authorList>
    </citation>
    <scope>NUCLEOTIDE SEQUENCE [LARGE SCALE GENOMIC DNA]</scope>
    <source>
        <strain evidence="1 2">ATCC 29453</strain>
    </source>
</reference>
<sequence>MHYSQAPLPFTGQKRNFLKFFQQVLKENISNQGQGWTIIDAFGGSGLLAHTAKQTLPEARVIFNDFDGYTERLAHIDDTNRLRELIFNRLNDLNVPKNQGLIPQEKAEIEVIIHDFGGYKDVISLGSWLLFSGRQVNQLSDLFNQNWYRKIRETPYPSAVGYLDDVEIVRRNAHELLPDFVDSPRVLLVLDPPYVCTEQGSYRQDDYFGMVQFLRLMSVVRPPFVFFSSTRSEFLAYLDFVIETKQAGWERFVDYRKISIHTSLNKQSRYEDNLVFKFE</sequence>
<comment type="caution">
    <text evidence="1">The sequence shown here is derived from an EMBL/GenBank/DDBJ whole genome shotgun (WGS) entry which is preliminary data.</text>
</comment>
<evidence type="ECO:0000313" key="1">
    <source>
        <dbReference type="EMBL" id="EFG31467.1"/>
    </source>
</evidence>
<dbReference type="Proteomes" id="UP000017813">
    <property type="component" value="Unassembled WGS sequence"/>
</dbReference>
<keyword evidence="2" id="KW-1185">Reference proteome</keyword>
<evidence type="ECO:0000313" key="2">
    <source>
        <dbReference type="Proteomes" id="UP000017813"/>
    </source>
</evidence>
<dbReference type="eggNOG" id="COG3392">
    <property type="taxonomic scope" value="Bacteria"/>
</dbReference>
<dbReference type="KEGG" id="smur:BWP33_09590"/>
<evidence type="ECO:0008006" key="3">
    <source>
        <dbReference type="Google" id="ProtNLM"/>
    </source>
</evidence>
<dbReference type="RefSeq" id="WP_002641520.1">
    <property type="nucleotide sequence ID" value="NZ_CP019448.1"/>
</dbReference>
<dbReference type="OrthoDB" id="5671374at2"/>
<dbReference type="EMBL" id="ADCY02000011">
    <property type="protein sequence ID" value="EFG31467.1"/>
    <property type="molecule type" value="Genomic_DNA"/>
</dbReference>
<dbReference type="HOGENOM" id="CLU_086314_0_0_4"/>
<dbReference type="AlphaFoldDB" id="V9HMP6"/>
<organism evidence="1 2">
    <name type="scientific">Simonsiella muelleri ATCC 29453</name>
    <dbReference type="NCBI Taxonomy" id="641147"/>
    <lineage>
        <taxon>Bacteria</taxon>
        <taxon>Pseudomonadati</taxon>
        <taxon>Pseudomonadota</taxon>
        <taxon>Betaproteobacteria</taxon>
        <taxon>Neisseriales</taxon>
        <taxon>Neisseriaceae</taxon>
        <taxon>Simonsiella</taxon>
    </lineage>
</organism>
<gene>
    <name evidence="1" type="ORF">HMPREF9021_00737</name>
</gene>